<keyword evidence="2" id="KW-0804">Transcription</keyword>
<protein>
    <recommendedName>
        <fullName evidence="7">Zinc-finger domain-containing protein</fullName>
    </recommendedName>
</protein>
<keyword evidence="4" id="KW-1133">Transmembrane helix</keyword>
<dbReference type="RefSeq" id="WP_094216896.1">
    <property type="nucleotide sequence ID" value="NZ_MCGQ01000012.1"/>
</dbReference>
<dbReference type="OrthoDB" id="3522768at2"/>
<evidence type="ECO:0000256" key="2">
    <source>
        <dbReference type="ARBA" id="ARBA00023163"/>
    </source>
</evidence>
<keyword evidence="4" id="KW-0472">Membrane</keyword>
<evidence type="ECO:0000256" key="1">
    <source>
        <dbReference type="ARBA" id="ARBA00023015"/>
    </source>
</evidence>
<keyword evidence="4" id="KW-0812">Transmembrane</keyword>
<feature type="transmembrane region" description="Helical" evidence="4">
    <location>
        <begin position="109"/>
        <end position="127"/>
    </location>
</feature>
<evidence type="ECO:0000256" key="4">
    <source>
        <dbReference type="SAM" id="Phobius"/>
    </source>
</evidence>
<dbReference type="AlphaFoldDB" id="A0A233SKX0"/>
<keyword evidence="6" id="KW-1185">Reference proteome</keyword>
<dbReference type="InterPro" id="IPR041916">
    <property type="entry name" value="Anti_sigma_zinc_sf"/>
</dbReference>
<gene>
    <name evidence="5" type="ORF">BEK98_14130</name>
</gene>
<reference evidence="5 6" key="1">
    <citation type="submission" date="2016-07" db="EMBL/GenBank/DDBJ databases">
        <title>Draft genome of Streptomyces diastatochromogenes.</title>
        <authorList>
            <person name="Podduturi R."/>
            <person name="Lukassen M.B."/>
            <person name="Clausen N."/>
            <person name="Nielsen J.L."/>
            <person name="Jorgensen N.O."/>
        </authorList>
    </citation>
    <scope>NUCLEOTIDE SEQUENCE [LARGE SCALE GENOMIC DNA]</scope>
    <source>
        <strain evidence="5 6">DSM 40608</strain>
    </source>
</reference>
<dbReference type="Proteomes" id="UP000215483">
    <property type="component" value="Unassembled WGS sequence"/>
</dbReference>
<feature type="region of interest" description="Disordered" evidence="3">
    <location>
        <begin position="77"/>
        <end position="100"/>
    </location>
</feature>
<sequence length="258" mass="26736">MASDVTCERLRENGAELALGVLSGRQRAEAVEHLEQCADCREYVEHMTLVGDRLIGLLPPAEPPTGFETRVSRALTRAATAPEGRPHAHPSAPEHKGVRGRARRVRLRMASAVAALAIACGFAGWGISTAVEAITATPVPAVESEPVLVGDLTSPLGAEQPAGEVYAHPGPPGWVAMSVALTGSHASYTGKVACLLEHPDGTTTHVGDFALRNGHGNWAASTPVDPSAISGARLTSSDGTVLATADLQVGQVQTPDVD</sequence>
<evidence type="ECO:0000313" key="6">
    <source>
        <dbReference type="Proteomes" id="UP000215483"/>
    </source>
</evidence>
<dbReference type="EMBL" id="MCGQ01000012">
    <property type="protein sequence ID" value="OXY96292.1"/>
    <property type="molecule type" value="Genomic_DNA"/>
</dbReference>
<comment type="caution">
    <text evidence="5">The sequence shown here is derived from an EMBL/GenBank/DDBJ whole genome shotgun (WGS) entry which is preliminary data.</text>
</comment>
<proteinExistence type="predicted"/>
<evidence type="ECO:0000256" key="3">
    <source>
        <dbReference type="SAM" id="MobiDB-lite"/>
    </source>
</evidence>
<accession>A0A233SKX0</accession>
<keyword evidence="1" id="KW-0805">Transcription regulation</keyword>
<name>A0A233SKX0_STRDA</name>
<organism evidence="5 6">
    <name type="scientific">Streptomyces diastatochromogenes</name>
    <dbReference type="NCBI Taxonomy" id="42236"/>
    <lineage>
        <taxon>Bacteria</taxon>
        <taxon>Bacillati</taxon>
        <taxon>Actinomycetota</taxon>
        <taxon>Actinomycetes</taxon>
        <taxon>Kitasatosporales</taxon>
        <taxon>Streptomycetaceae</taxon>
        <taxon>Streptomyces</taxon>
    </lineage>
</organism>
<evidence type="ECO:0008006" key="7">
    <source>
        <dbReference type="Google" id="ProtNLM"/>
    </source>
</evidence>
<evidence type="ECO:0000313" key="5">
    <source>
        <dbReference type="EMBL" id="OXY96292.1"/>
    </source>
</evidence>
<dbReference type="Gene3D" id="1.10.10.1320">
    <property type="entry name" value="Anti-sigma factor, zinc-finger domain"/>
    <property type="match status" value="1"/>
</dbReference>